<dbReference type="PROSITE" id="PS50835">
    <property type="entry name" value="IG_LIKE"/>
    <property type="match status" value="1"/>
</dbReference>
<proteinExistence type="inferred from homology"/>
<evidence type="ECO:0000256" key="2">
    <source>
        <dbReference type="ARBA" id="ARBA00005925"/>
    </source>
</evidence>
<reference evidence="14" key="3">
    <citation type="submission" date="2025-09" db="UniProtKB">
        <authorList>
            <consortium name="Ensembl"/>
        </authorList>
    </citation>
    <scope>IDENTIFICATION</scope>
</reference>
<dbReference type="InterPro" id="IPR036179">
    <property type="entry name" value="Ig-like_dom_sf"/>
</dbReference>
<evidence type="ECO:0000256" key="12">
    <source>
        <dbReference type="SAM" id="Phobius"/>
    </source>
</evidence>
<evidence type="ECO:0000259" key="13">
    <source>
        <dbReference type="PROSITE" id="PS50835"/>
    </source>
</evidence>
<dbReference type="AlphaFoldDB" id="A0A3P9CTR6"/>
<evidence type="ECO:0000256" key="9">
    <source>
        <dbReference type="ARBA" id="ARBA00023157"/>
    </source>
</evidence>
<dbReference type="GO" id="GO:0016020">
    <property type="term" value="C:membrane"/>
    <property type="evidence" value="ECO:0007669"/>
    <property type="project" value="UniProtKB-SubCell"/>
</dbReference>
<reference evidence="14 15" key="1">
    <citation type="journal article" date="2014" name="Nature">
        <title>The genomic substrate for adaptive radiation in African cichlid fish.</title>
        <authorList>
            <person name="Brawand D."/>
            <person name="Wagner C.E."/>
            <person name="Li Y.I."/>
            <person name="Malinsky M."/>
            <person name="Keller I."/>
            <person name="Fan S."/>
            <person name="Simakov O."/>
            <person name="Ng A.Y."/>
            <person name="Lim Z.W."/>
            <person name="Bezault E."/>
            <person name="Turner-Maier J."/>
            <person name="Johnson J."/>
            <person name="Alcazar R."/>
            <person name="Noh H.J."/>
            <person name="Russell P."/>
            <person name="Aken B."/>
            <person name="Alfoldi J."/>
            <person name="Amemiya C."/>
            <person name="Azzouzi N."/>
            <person name="Baroiller J.F."/>
            <person name="Barloy-Hubler F."/>
            <person name="Berlin A."/>
            <person name="Bloomquist R."/>
            <person name="Carleton K.L."/>
            <person name="Conte M.A."/>
            <person name="D'Cotta H."/>
            <person name="Eshel O."/>
            <person name="Gaffney L."/>
            <person name="Galibert F."/>
            <person name="Gante H.F."/>
            <person name="Gnerre S."/>
            <person name="Greuter L."/>
            <person name="Guyon R."/>
            <person name="Haddad N.S."/>
            <person name="Haerty W."/>
            <person name="Harris R.M."/>
            <person name="Hofmann H.A."/>
            <person name="Hourlier T."/>
            <person name="Hulata G."/>
            <person name="Jaffe D.B."/>
            <person name="Lara M."/>
            <person name="Lee A.P."/>
            <person name="MacCallum I."/>
            <person name="Mwaiko S."/>
            <person name="Nikaido M."/>
            <person name="Nishihara H."/>
            <person name="Ozouf-Costaz C."/>
            <person name="Penman D.J."/>
            <person name="Przybylski D."/>
            <person name="Rakotomanga M."/>
            <person name="Renn S.C.P."/>
            <person name="Ribeiro F.J."/>
            <person name="Ron M."/>
            <person name="Salzburger W."/>
            <person name="Sanchez-Pulido L."/>
            <person name="Santos M.E."/>
            <person name="Searle S."/>
            <person name="Sharpe T."/>
            <person name="Swofford R."/>
            <person name="Tan F.J."/>
            <person name="Williams L."/>
            <person name="Young S."/>
            <person name="Yin S."/>
            <person name="Okada N."/>
            <person name="Kocher T.D."/>
            <person name="Miska E.A."/>
            <person name="Lander E.S."/>
            <person name="Venkatesh B."/>
            <person name="Fernald R.D."/>
            <person name="Meyer A."/>
            <person name="Ponting C.P."/>
            <person name="Streelman J.T."/>
            <person name="Lindblad-Toh K."/>
            <person name="Seehausen O."/>
            <person name="Di Palma F."/>
        </authorList>
    </citation>
    <scope>NUCLEOTIDE SEQUENCE</scope>
</reference>
<keyword evidence="15" id="KW-1185">Reference proteome</keyword>
<keyword evidence="5" id="KW-0677">Repeat</keyword>
<evidence type="ECO:0000256" key="7">
    <source>
        <dbReference type="ARBA" id="ARBA00022989"/>
    </source>
</evidence>
<dbReference type="InterPro" id="IPR047012">
    <property type="entry name" value="ICAM_VCAM"/>
</dbReference>
<dbReference type="InterPro" id="IPR013783">
    <property type="entry name" value="Ig-like_fold"/>
</dbReference>
<dbReference type="PANTHER" id="PTHR13771:SF9">
    <property type="entry name" value="INTERCELLULAR ADHESION MOLECULE 5"/>
    <property type="match status" value="1"/>
</dbReference>
<evidence type="ECO:0000256" key="6">
    <source>
        <dbReference type="ARBA" id="ARBA00022889"/>
    </source>
</evidence>
<comment type="similarity">
    <text evidence="2">Belongs to the immunoglobulin superfamily. ICAM family.</text>
</comment>
<name>A0A3P9CTR6_9CICH</name>
<protein>
    <submittedName>
        <fullName evidence="14">Hemicentin-1</fullName>
    </submittedName>
</protein>
<keyword evidence="11" id="KW-0393">Immunoglobulin domain</keyword>
<dbReference type="InterPro" id="IPR013768">
    <property type="entry name" value="ICAM_N"/>
</dbReference>
<evidence type="ECO:0000256" key="5">
    <source>
        <dbReference type="ARBA" id="ARBA00022737"/>
    </source>
</evidence>
<dbReference type="PRINTS" id="PR01472">
    <property type="entry name" value="ICAMVCAM1"/>
</dbReference>
<keyword evidence="6" id="KW-0130">Cell adhesion</keyword>
<dbReference type="InterPro" id="IPR013162">
    <property type="entry name" value="CD80_C2-set"/>
</dbReference>
<dbReference type="PANTHER" id="PTHR13771">
    <property type="entry name" value="INTERCELLULAR ADHESION MOLECULE"/>
    <property type="match status" value="1"/>
</dbReference>
<dbReference type="InterPro" id="IPR003987">
    <property type="entry name" value="ICAM_VCAM_N"/>
</dbReference>
<feature type="transmembrane region" description="Helical" evidence="12">
    <location>
        <begin position="238"/>
        <end position="260"/>
    </location>
</feature>
<dbReference type="Ensembl" id="ENSMZET00005026011.1">
    <property type="protein sequence ID" value="ENSMZEP00005025191.1"/>
    <property type="gene ID" value="ENSMZEG00005018786.1"/>
</dbReference>
<keyword evidence="8 12" id="KW-0472">Membrane</keyword>
<dbReference type="InterPro" id="IPR007110">
    <property type="entry name" value="Ig-like_dom"/>
</dbReference>
<comment type="subcellular location">
    <subcellularLocation>
        <location evidence="1">Membrane</location>
        <topology evidence="1">Single-pass type I membrane protein</topology>
    </subcellularLocation>
</comment>
<evidence type="ECO:0000256" key="8">
    <source>
        <dbReference type="ARBA" id="ARBA00023136"/>
    </source>
</evidence>
<feature type="domain" description="Ig-like" evidence="13">
    <location>
        <begin position="119"/>
        <end position="201"/>
    </location>
</feature>
<evidence type="ECO:0000256" key="10">
    <source>
        <dbReference type="ARBA" id="ARBA00023180"/>
    </source>
</evidence>
<organism evidence="14 15">
    <name type="scientific">Maylandia zebra</name>
    <name type="common">zebra mbuna</name>
    <dbReference type="NCBI Taxonomy" id="106582"/>
    <lineage>
        <taxon>Eukaryota</taxon>
        <taxon>Metazoa</taxon>
        <taxon>Chordata</taxon>
        <taxon>Craniata</taxon>
        <taxon>Vertebrata</taxon>
        <taxon>Euteleostomi</taxon>
        <taxon>Actinopterygii</taxon>
        <taxon>Neopterygii</taxon>
        <taxon>Teleostei</taxon>
        <taxon>Neoteleostei</taxon>
        <taxon>Acanthomorphata</taxon>
        <taxon>Ovalentaria</taxon>
        <taxon>Cichlomorphae</taxon>
        <taxon>Cichliformes</taxon>
        <taxon>Cichlidae</taxon>
        <taxon>African cichlids</taxon>
        <taxon>Pseudocrenilabrinae</taxon>
        <taxon>Haplochromini</taxon>
        <taxon>Maylandia</taxon>
        <taxon>Maylandia zebra complex</taxon>
    </lineage>
</organism>
<evidence type="ECO:0000256" key="4">
    <source>
        <dbReference type="ARBA" id="ARBA00022729"/>
    </source>
</evidence>
<evidence type="ECO:0000256" key="3">
    <source>
        <dbReference type="ARBA" id="ARBA00022692"/>
    </source>
</evidence>
<dbReference type="SUPFAM" id="SSF48726">
    <property type="entry name" value="Immunoglobulin"/>
    <property type="match status" value="2"/>
</dbReference>
<reference evidence="14" key="2">
    <citation type="submission" date="2025-08" db="UniProtKB">
        <authorList>
            <consortium name="Ensembl"/>
        </authorList>
    </citation>
    <scope>IDENTIFICATION</scope>
</reference>
<keyword evidence="7 12" id="KW-1133">Transmembrane helix</keyword>
<evidence type="ECO:0000313" key="14">
    <source>
        <dbReference type="Ensembl" id="ENSMZEP00005025191.1"/>
    </source>
</evidence>
<sequence>WSSDVKLSWTLDHTDQNFLPFLKHTEFQPTVSCPLTLTPSETVVKFGDPVSINCSTSVTDVEGMGWEAPFGGTGFERPPVVTWRVEKLEEWTPSPFCYVTLVDGSQRTVSPVITVYKTPDSVSVSDMGHGSMVEGREYDLKCDVINVAPVQNLTVTWYRGNETVKTDTFNDSTMTPVNASSTLRISTQRDYNGLTFRCEAELHLGPKGPKFPPNKLNESYVLNFVSLTGKSSQIPFPIIWVLLTLLIIILILLVVCCRICQKKRGHYSFFPVKVSNVSNIPLTSVQANGKAKDF</sequence>
<keyword evidence="4" id="KW-0732">Signal</keyword>
<keyword evidence="3 12" id="KW-0812">Transmembrane</keyword>
<dbReference type="GeneTree" id="ENSGT00940000159005"/>
<keyword evidence="9" id="KW-1015">Disulfide bond</keyword>
<dbReference type="GO" id="GO:0098609">
    <property type="term" value="P:cell-cell adhesion"/>
    <property type="evidence" value="ECO:0007669"/>
    <property type="project" value="InterPro"/>
</dbReference>
<keyword evidence="10" id="KW-0325">Glycoprotein</keyword>
<dbReference type="Gene3D" id="2.60.40.10">
    <property type="entry name" value="Immunoglobulins"/>
    <property type="match status" value="2"/>
</dbReference>
<evidence type="ECO:0000256" key="11">
    <source>
        <dbReference type="ARBA" id="ARBA00023319"/>
    </source>
</evidence>
<dbReference type="Proteomes" id="UP000265160">
    <property type="component" value="LG4"/>
</dbReference>
<dbReference type="GO" id="GO:0005178">
    <property type="term" value="F:integrin binding"/>
    <property type="evidence" value="ECO:0007669"/>
    <property type="project" value="InterPro"/>
</dbReference>
<evidence type="ECO:0000256" key="1">
    <source>
        <dbReference type="ARBA" id="ARBA00004479"/>
    </source>
</evidence>
<dbReference type="Pfam" id="PF03921">
    <property type="entry name" value="ICAM_N"/>
    <property type="match status" value="1"/>
</dbReference>
<dbReference type="Pfam" id="PF08205">
    <property type="entry name" value="C2-set_2"/>
    <property type="match status" value="1"/>
</dbReference>
<evidence type="ECO:0000313" key="15">
    <source>
        <dbReference type="Proteomes" id="UP000265160"/>
    </source>
</evidence>
<accession>A0A3P9CTR6</accession>